<keyword evidence="6" id="KW-0175">Coiled coil</keyword>
<evidence type="ECO:0000256" key="1">
    <source>
        <dbReference type="ARBA" id="ARBA00009369"/>
    </source>
</evidence>
<feature type="domain" description="Rod shape-determining protein MreC beta-barrel core" evidence="7">
    <location>
        <begin position="129"/>
        <end position="274"/>
    </location>
</feature>
<dbReference type="Gene3D" id="2.40.10.340">
    <property type="entry name" value="Rod shape-determining protein MreC, domain 1"/>
    <property type="match status" value="1"/>
</dbReference>
<evidence type="ECO:0000256" key="5">
    <source>
        <dbReference type="PIRNR" id="PIRNR038471"/>
    </source>
</evidence>
<protein>
    <recommendedName>
        <fullName evidence="2 5">Cell shape-determining protein MreC</fullName>
    </recommendedName>
    <alternativeName>
        <fullName evidence="4 5">Cell shape protein MreC</fullName>
    </alternativeName>
</protein>
<dbReference type="Gene3D" id="2.40.10.350">
    <property type="entry name" value="Rod shape-determining protein MreC, domain 2"/>
    <property type="match status" value="1"/>
</dbReference>
<dbReference type="AlphaFoldDB" id="A0A0M2UXU9"/>
<evidence type="ECO:0000256" key="6">
    <source>
        <dbReference type="SAM" id="Coils"/>
    </source>
</evidence>
<dbReference type="Pfam" id="PF04085">
    <property type="entry name" value="MreC"/>
    <property type="match status" value="1"/>
</dbReference>
<dbReference type="PANTHER" id="PTHR34138:SF1">
    <property type="entry name" value="CELL SHAPE-DETERMINING PROTEIN MREC"/>
    <property type="match status" value="1"/>
</dbReference>
<sequence length="278" mass="30736">MRTSTPSFSNLIKHPLATIITLFVISLALLFLPPNVSCRIKMTCASPMRPFQWATCFCSNKASVFLDKVISAFHDAHGKKHLEEQVMRYKNKLVEQQDLLFKLQNKLHTLSKFRAENTTTKKMPVPADIIGYDASNFRKSITINVGSKQGVKPNDIVVADNALVGKITAVNGRNSVVQLITDPAIRIPGRVVQTREQVIVEGNATAFCRLKYAPRWAKLKKGDVIVTSDIGGLYPPSLPIATVVEHEMKSGALFQSVKALPRVNISKIESVLVLVNES</sequence>
<evidence type="ECO:0000313" key="9">
    <source>
        <dbReference type="Proteomes" id="UP000034954"/>
    </source>
</evidence>
<evidence type="ECO:0000313" key="8">
    <source>
        <dbReference type="EMBL" id="KKO20677.1"/>
    </source>
</evidence>
<comment type="function">
    <text evidence="5">Involved in formation and maintenance of cell shape.</text>
</comment>
<comment type="similarity">
    <text evidence="1 5">Belongs to the MreC family.</text>
</comment>
<comment type="caution">
    <text evidence="8">The sequence shown here is derived from an EMBL/GenBank/DDBJ whole genome shotgun (WGS) entry which is preliminary data.</text>
</comment>
<dbReference type="InterPro" id="IPR042177">
    <property type="entry name" value="Cell/Rod_1"/>
</dbReference>
<dbReference type="InterPro" id="IPR055342">
    <property type="entry name" value="MreC_beta-barrel_core"/>
</dbReference>
<dbReference type="GO" id="GO:0008360">
    <property type="term" value="P:regulation of cell shape"/>
    <property type="evidence" value="ECO:0007669"/>
    <property type="project" value="UniProtKB-KW"/>
</dbReference>
<evidence type="ECO:0000256" key="4">
    <source>
        <dbReference type="ARBA" id="ARBA00032089"/>
    </source>
</evidence>
<dbReference type="NCBIfam" id="TIGR00219">
    <property type="entry name" value="mreC"/>
    <property type="match status" value="1"/>
</dbReference>
<feature type="coiled-coil region" evidence="6">
    <location>
        <begin position="79"/>
        <end position="106"/>
    </location>
</feature>
<proteinExistence type="inferred from homology"/>
<dbReference type="PIRSF" id="PIRSF038471">
    <property type="entry name" value="MreC"/>
    <property type="match status" value="1"/>
</dbReference>
<organism evidence="8 9">
    <name type="scientific">Candidatus Brocadia fulgida</name>
    <dbReference type="NCBI Taxonomy" id="380242"/>
    <lineage>
        <taxon>Bacteria</taxon>
        <taxon>Pseudomonadati</taxon>
        <taxon>Planctomycetota</taxon>
        <taxon>Candidatus Brocadiia</taxon>
        <taxon>Candidatus Brocadiales</taxon>
        <taxon>Candidatus Brocadiaceae</taxon>
        <taxon>Candidatus Brocadia</taxon>
    </lineage>
</organism>
<dbReference type="InterPro" id="IPR042175">
    <property type="entry name" value="Cell/Rod_MreC_2"/>
</dbReference>
<reference evidence="8 9" key="1">
    <citation type="journal article" date="2013" name="BMC Microbiol.">
        <title>Identification of the type II cytochrome c maturation pathway in anammox bacteria by comparative genomics.</title>
        <authorList>
            <person name="Ferousi C."/>
            <person name="Speth D.R."/>
            <person name="Reimann J."/>
            <person name="Op den Camp H.J."/>
            <person name="Allen J.W."/>
            <person name="Keltjens J.T."/>
            <person name="Jetten M.S."/>
        </authorList>
    </citation>
    <scope>NUCLEOTIDE SEQUENCE [LARGE SCALE GENOMIC DNA]</scope>
    <source>
        <strain evidence="8">RU1</strain>
    </source>
</reference>
<dbReference type="PANTHER" id="PTHR34138">
    <property type="entry name" value="CELL SHAPE-DETERMINING PROTEIN MREC"/>
    <property type="match status" value="1"/>
</dbReference>
<dbReference type="Proteomes" id="UP000034954">
    <property type="component" value="Unassembled WGS sequence"/>
</dbReference>
<evidence type="ECO:0000256" key="2">
    <source>
        <dbReference type="ARBA" id="ARBA00013855"/>
    </source>
</evidence>
<keyword evidence="9" id="KW-1185">Reference proteome</keyword>
<name>A0A0M2UXU9_9BACT</name>
<dbReference type="EMBL" id="LAQJ01000083">
    <property type="protein sequence ID" value="KKO20677.1"/>
    <property type="molecule type" value="Genomic_DNA"/>
</dbReference>
<accession>A0A0M2UXU9</accession>
<keyword evidence="3 5" id="KW-0133">Cell shape</keyword>
<gene>
    <name evidence="8" type="ORF">BROFUL_00605</name>
</gene>
<evidence type="ECO:0000259" key="7">
    <source>
        <dbReference type="Pfam" id="PF04085"/>
    </source>
</evidence>
<dbReference type="InterPro" id="IPR007221">
    <property type="entry name" value="MreC"/>
</dbReference>
<evidence type="ECO:0000256" key="3">
    <source>
        <dbReference type="ARBA" id="ARBA00022960"/>
    </source>
</evidence>
<dbReference type="GO" id="GO:0005886">
    <property type="term" value="C:plasma membrane"/>
    <property type="evidence" value="ECO:0007669"/>
    <property type="project" value="TreeGrafter"/>
</dbReference>